<keyword evidence="3" id="KW-1185">Reference proteome</keyword>
<gene>
    <name evidence="2" type="ORF">F0145_05120</name>
</gene>
<evidence type="ECO:0000313" key="2">
    <source>
        <dbReference type="EMBL" id="KAA5548110.1"/>
    </source>
</evidence>
<dbReference type="PANTHER" id="PTHR42791">
    <property type="entry name" value="GNAT FAMILY ACETYLTRANSFERASE"/>
    <property type="match status" value="1"/>
</dbReference>
<name>A0A5M6DPJ5_9BACT</name>
<organism evidence="2 3">
    <name type="scientific">Adhaeribacter rhizoryzae</name>
    <dbReference type="NCBI Taxonomy" id="2607907"/>
    <lineage>
        <taxon>Bacteria</taxon>
        <taxon>Pseudomonadati</taxon>
        <taxon>Bacteroidota</taxon>
        <taxon>Cytophagia</taxon>
        <taxon>Cytophagales</taxon>
        <taxon>Hymenobacteraceae</taxon>
        <taxon>Adhaeribacter</taxon>
    </lineage>
</organism>
<keyword evidence="2" id="KW-0808">Transferase</keyword>
<dbReference type="PANTHER" id="PTHR42791:SF1">
    <property type="entry name" value="N-ACETYLTRANSFERASE DOMAIN-CONTAINING PROTEIN"/>
    <property type="match status" value="1"/>
</dbReference>
<dbReference type="InterPro" id="IPR000182">
    <property type="entry name" value="GNAT_dom"/>
</dbReference>
<dbReference type="InterPro" id="IPR016181">
    <property type="entry name" value="Acyl_CoA_acyltransferase"/>
</dbReference>
<dbReference type="InterPro" id="IPR052523">
    <property type="entry name" value="Trichothecene_AcTrans"/>
</dbReference>
<evidence type="ECO:0000259" key="1">
    <source>
        <dbReference type="Pfam" id="PF13508"/>
    </source>
</evidence>
<dbReference type="GO" id="GO:0016747">
    <property type="term" value="F:acyltransferase activity, transferring groups other than amino-acyl groups"/>
    <property type="evidence" value="ECO:0007669"/>
    <property type="project" value="InterPro"/>
</dbReference>
<comment type="caution">
    <text evidence="2">The sequence shown here is derived from an EMBL/GenBank/DDBJ whole genome shotgun (WGS) entry which is preliminary data.</text>
</comment>
<proteinExistence type="predicted"/>
<accession>A0A5M6DPJ5</accession>
<reference evidence="2 3" key="1">
    <citation type="submission" date="2019-09" db="EMBL/GenBank/DDBJ databases">
        <title>Genome sequence and assembly of Adhaeribacter sp.</title>
        <authorList>
            <person name="Chhetri G."/>
        </authorList>
    </citation>
    <scope>NUCLEOTIDE SEQUENCE [LARGE SCALE GENOMIC DNA]</scope>
    <source>
        <strain evidence="2 3">DK36</strain>
    </source>
</reference>
<dbReference type="CDD" id="cd04301">
    <property type="entry name" value="NAT_SF"/>
    <property type="match status" value="1"/>
</dbReference>
<dbReference type="RefSeq" id="WP_150087246.1">
    <property type="nucleotide sequence ID" value="NZ_VWSF01000003.1"/>
</dbReference>
<dbReference type="SUPFAM" id="SSF55729">
    <property type="entry name" value="Acyl-CoA N-acyltransferases (Nat)"/>
    <property type="match status" value="1"/>
</dbReference>
<evidence type="ECO:0000313" key="3">
    <source>
        <dbReference type="Proteomes" id="UP000323426"/>
    </source>
</evidence>
<sequence>MIKATYNDKDLVVDILTRSFESNQSVNYIVKQDKERLKRIKYLMDYSFEVCYLFGNVFLSSDKKACALVLYPDKKKTTFKTVLLDVKLILNTVGFQNIKKTLSRESLIKGIQPKEHMYYLWFIGVDPKFQQSGIGTSLLNDLIQDSNLKKRPIYLETSTLKNLPWYQKFGFQVYHEAYLGYKLFFLKR</sequence>
<dbReference type="Gene3D" id="3.40.630.30">
    <property type="match status" value="1"/>
</dbReference>
<dbReference type="Proteomes" id="UP000323426">
    <property type="component" value="Unassembled WGS sequence"/>
</dbReference>
<protein>
    <submittedName>
        <fullName evidence="2">GNAT family N-acetyltransferase</fullName>
    </submittedName>
</protein>
<feature type="domain" description="N-acetyltransferase" evidence="1">
    <location>
        <begin position="116"/>
        <end position="172"/>
    </location>
</feature>
<dbReference type="EMBL" id="VWSF01000003">
    <property type="protein sequence ID" value="KAA5548110.1"/>
    <property type="molecule type" value="Genomic_DNA"/>
</dbReference>
<dbReference type="AlphaFoldDB" id="A0A5M6DPJ5"/>
<dbReference type="Pfam" id="PF13508">
    <property type="entry name" value="Acetyltransf_7"/>
    <property type="match status" value="1"/>
</dbReference>